<feature type="transmembrane region" description="Helical" evidence="8">
    <location>
        <begin position="459"/>
        <end position="478"/>
    </location>
</feature>
<dbReference type="Proteomes" id="UP000480185">
    <property type="component" value="Unassembled WGS sequence"/>
</dbReference>
<dbReference type="Pfam" id="PF02028">
    <property type="entry name" value="BCCT"/>
    <property type="match status" value="1"/>
</dbReference>
<evidence type="ECO:0000313" key="10">
    <source>
        <dbReference type="Proteomes" id="UP000480185"/>
    </source>
</evidence>
<dbReference type="GO" id="GO:0022857">
    <property type="term" value="F:transmembrane transporter activity"/>
    <property type="evidence" value="ECO:0007669"/>
    <property type="project" value="InterPro"/>
</dbReference>
<proteinExistence type="inferred from homology"/>
<feature type="transmembrane region" description="Helical" evidence="8">
    <location>
        <begin position="404"/>
        <end position="431"/>
    </location>
</feature>
<comment type="subcellular location">
    <subcellularLocation>
        <location evidence="1">Cell membrane</location>
        <topology evidence="1">Multi-pass membrane protein</topology>
    </subcellularLocation>
</comment>
<name>A0A6G1X5S6_9BACI</name>
<feature type="transmembrane region" description="Helical" evidence="8">
    <location>
        <begin position="359"/>
        <end position="384"/>
    </location>
</feature>
<organism evidence="9 10">
    <name type="scientific">Salinibacillus xinjiangensis</name>
    <dbReference type="NCBI Taxonomy" id="1229268"/>
    <lineage>
        <taxon>Bacteria</taxon>
        <taxon>Bacillati</taxon>
        <taxon>Bacillota</taxon>
        <taxon>Bacilli</taxon>
        <taxon>Bacillales</taxon>
        <taxon>Bacillaceae</taxon>
        <taxon>Salinibacillus</taxon>
    </lineage>
</organism>
<dbReference type="InterPro" id="IPR000060">
    <property type="entry name" value="BCCT_transptr"/>
</dbReference>
<evidence type="ECO:0000256" key="2">
    <source>
        <dbReference type="ARBA" id="ARBA00005658"/>
    </source>
</evidence>
<evidence type="ECO:0000313" key="9">
    <source>
        <dbReference type="EMBL" id="MRG86353.1"/>
    </source>
</evidence>
<dbReference type="EMBL" id="WJNH01000004">
    <property type="protein sequence ID" value="MRG86353.1"/>
    <property type="molecule type" value="Genomic_DNA"/>
</dbReference>
<protein>
    <submittedName>
        <fullName evidence="9">BCCT family transporter</fullName>
    </submittedName>
</protein>
<dbReference type="PANTHER" id="PTHR30047">
    <property type="entry name" value="HIGH-AFFINITY CHOLINE TRANSPORT PROTEIN-RELATED"/>
    <property type="match status" value="1"/>
</dbReference>
<reference evidence="9 10" key="1">
    <citation type="submission" date="2019-11" db="EMBL/GenBank/DDBJ databases">
        <authorList>
            <person name="Li J."/>
        </authorList>
    </citation>
    <scope>NUCLEOTIDE SEQUENCE [LARGE SCALE GENOMIC DNA]</scope>
    <source>
        <strain evidence="9 10">J4</strain>
    </source>
</reference>
<keyword evidence="10" id="KW-1185">Reference proteome</keyword>
<keyword evidence="5 8" id="KW-0812">Transmembrane</keyword>
<keyword evidence="7 8" id="KW-0472">Membrane</keyword>
<comment type="similarity">
    <text evidence="2">Belongs to the BCCT transporter (TC 2.A.15) family.</text>
</comment>
<dbReference type="NCBIfam" id="TIGR00842">
    <property type="entry name" value="bcct"/>
    <property type="match status" value="1"/>
</dbReference>
<feature type="transmembrane region" description="Helical" evidence="8">
    <location>
        <begin position="205"/>
        <end position="228"/>
    </location>
</feature>
<feature type="transmembrane region" description="Helical" evidence="8">
    <location>
        <begin position="62"/>
        <end position="81"/>
    </location>
</feature>
<dbReference type="PANTHER" id="PTHR30047:SF7">
    <property type="entry name" value="HIGH-AFFINITY CHOLINE TRANSPORT PROTEIN"/>
    <property type="match status" value="1"/>
</dbReference>
<accession>A0A6G1X5S6</accession>
<keyword evidence="4" id="KW-1003">Cell membrane</keyword>
<evidence type="ECO:0000256" key="5">
    <source>
        <dbReference type="ARBA" id="ARBA00022692"/>
    </source>
</evidence>
<feature type="transmembrane region" description="Helical" evidence="8">
    <location>
        <begin position="20"/>
        <end position="42"/>
    </location>
</feature>
<feature type="transmembrane region" description="Helical" evidence="8">
    <location>
        <begin position="484"/>
        <end position="507"/>
    </location>
</feature>
<evidence type="ECO:0000256" key="3">
    <source>
        <dbReference type="ARBA" id="ARBA00022448"/>
    </source>
</evidence>
<dbReference type="OrthoDB" id="9775735at2"/>
<evidence type="ECO:0000256" key="6">
    <source>
        <dbReference type="ARBA" id="ARBA00022989"/>
    </source>
</evidence>
<evidence type="ECO:0000256" key="7">
    <source>
        <dbReference type="ARBA" id="ARBA00023136"/>
    </source>
</evidence>
<gene>
    <name evidence="9" type="ORF">GH754_08430</name>
</gene>
<keyword evidence="6 8" id="KW-1133">Transmembrane helix</keyword>
<evidence type="ECO:0000256" key="4">
    <source>
        <dbReference type="ARBA" id="ARBA00022475"/>
    </source>
</evidence>
<dbReference type="AlphaFoldDB" id="A0A6G1X5S6"/>
<dbReference type="GO" id="GO:0005886">
    <property type="term" value="C:plasma membrane"/>
    <property type="evidence" value="ECO:0007669"/>
    <property type="project" value="UniProtKB-SubCell"/>
</dbReference>
<feature type="transmembrane region" description="Helical" evidence="8">
    <location>
        <begin position="274"/>
        <end position="294"/>
    </location>
</feature>
<feature type="transmembrane region" description="Helical" evidence="8">
    <location>
        <begin position="329"/>
        <end position="347"/>
    </location>
</feature>
<feature type="transmembrane region" description="Helical" evidence="8">
    <location>
        <begin position="101"/>
        <end position="122"/>
    </location>
</feature>
<evidence type="ECO:0000256" key="1">
    <source>
        <dbReference type="ARBA" id="ARBA00004651"/>
    </source>
</evidence>
<evidence type="ECO:0000256" key="8">
    <source>
        <dbReference type="SAM" id="Phobius"/>
    </source>
</evidence>
<sequence>MLEHRYGQTEECQNLKKNVLDWPTFVLTFGFLVVICSTIFLYPNQTEVWLDQAHTLLMDKIGILYLWVGFLSVLFLCWIAFSRYGRIKLGPKHEKPAFSTFSWISMLFCAGIGGGVIYWGTIEWAYYYATPPFGLDAGTAEAIEWSATYGMFHSGPTAWAIYCLPAIPMAYLYHVKGKKILKISEACQPILKHHTNGFLGKAIDLMFMFGLLGASGTTLGLSIPMISAGIHRVLGVPHTYLLDIVILLICTIIFSISVYSGLSKGIKRLSDINVYLAIFLLAFVFILGPTVFILKMTTNSIGLIADHFIRLNTWIDPIMNTGFPEKWTLFYWAWWIVFAPFIGLFIAKISRGRTLKQMILGAVGFGSLGCWLFYSILGNYGLYLQLNDLLQVSTILEVANGPEAIVSIIHSLPFGDFIVLLFSVLSIIFIATTYDTSSYMLAAVTQNQVDDDPVRWNRLFWAFGLALPPTALMFIGGLKALQTVTIIAALPSVFILVLLAFSFLRIIDQDRL</sequence>
<comment type="caution">
    <text evidence="9">The sequence shown here is derived from an EMBL/GenBank/DDBJ whole genome shotgun (WGS) entry which is preliminary data.</text>
</comment>
<feature type="transmembrane region" description="Helical" evidence="8">
    <location>
        <begin position="157"/>
        <end position="175"/>
    </location>
</feature>
<keyword evidence="3" id="KW-0813">Transport</keyword>
<feature type="transmembrane region" description="Helical" evidence="8">
    <location>
        <begin position="240"/>
        <end position="262"/>
    </location>
</feature>